<dbReference type="Pfam" id="PF01155">
    <property type="entry name" value="HypA"/>
    <property type="match status" value="1"/>
</dbReference>
<evidence type="ECO:0000313" key="6">
    <source>
        <dbReference type="Proteomes" id="UP001430755"/>
    </source>
</evidence>
<evidence type="ECO:0000256" key="2">
    <source>
        <dbReference type="ARBA" id="ARBA00022723"/>
    </source>
</evidence>
<sequence length="118" mass="12942">MHELGIMTGVLEAATASAREAGATRLLKVTLSVGEMTEAIEDALVFSFEALVEGDPFTADAELEVRMISPRSRCLECGAEFEHDRFHMFCPECDGFCTELLAGRELQIDSIEVDLPDD</sequence>
<evidence type="ECO:0000256" key="3">
    <source>
        <dbReference type="ARBA" id="ARBA00022833"/>
    </source>
</evidence>
<dbReference type="RefSeq" id="WP_242163394.1">
    <property type="nucleotide sequence ID" value="NZ_JAJMLW010000001.1"/>
</dbReference>
<feature type="binding site" evidence="4">
    <location>
        <position position="74"/>
    </location>
    <ligand>
        <name>Zn(2+)</name>
        <dbReference type="ChEBI" id="CHEBI:29105"/>
    </ligand>
</feature>
<gene>
    <name evidence="4" type="primary">hypA</name>
    <name evidence="5" type="ORF">LPT13_03045</name>
</gene>
<name>A0ABS9WEN9_9ACTN</name>
<keyword evidence="3 4" id="KW-0862">Zinc</keyword>
<feature type="binding site" evidence="4">
    <location>
        <position position="77"/>
    </location>
    <ligand>
        <name>Zn(2+)</name>
        <dbReference type="ChEBI" id="CHEBI:29105"/>
    </ligand>
</feature>
<comment type="function">
    <text evidence="4">Involved in the maturation of [NiFe] hydrogenases. Required for nickel insertion into the metal center of the hydrogenase.</text>
</comment>
<keyword evidence="6" id="KW-1185">Reference proteome</keyword>
<dbReference type="EMBL" id="JAJMLW010000001">
    <property type="protein sequence ID" value="MCI2241331.1"/>
    <property type="molecule type" value="Genomic_DNA"/>
</dbReference>
<reference evidence="5" key="1">
    <citation type="submission" date="2021-11" db="EMBL/GenBank/DDBJ databases">
        <title>A Novel Adlercreutzia Species, isolated from a Allomyrina dichotoma larva feces.</title>
        <authorList>
            <person name="Suh M.K."/>
        </authorList>
    </citation>
    <scope>NUCLEOTIDE SEQUENCE</scope>
    <source>
        <strain evidence="5">JBNU-10</strain>
    </source>
</reference>
<dbReference type="InterPro" id="IPR000688">
    <property type="entry name" value="HypA/HybF"/>
</dbReference>
<organism evidence="5 6">
    <name type="scientific">Adlercreutzia faecimuris</name>
    <dbReference type="NCBI Taxonomy" id="2897341"/>
    <lineage>
        <taxon>Bacteria</taxon>
        <taxon>Bacillati</taxon>
        <taxon>Actinomycetota</taxon>
        <taxon>Coriobacteriia</taxon>
        <taxon>Eggerthellales</taxon>
        <taxon>Eggerthellaceae</taxon>
        <taxon>Adlercreutzia</taxon>
    </lineage>
</organism>
<protein>
    <recommendedName>
        <fullName evidence="4">Hydrogenase maturation factor HypA</fullName>
    </recommendedName>
</protein>
<proteinExistence type="inferred from homology"/>
<dbReference type="PIRSF" id="PIRSF004761">
    <property type="entry name" value="Hydrgn_mat_HypA"/>
    <property type="match status" value="1"/>
</dbReference>
<keyword evidence="1 4" id="KW-0533">Nickel</keyword>
<accession>A0ABS9WEN9</accession>
<dbReference type="PANTHER" id="PTHR34535:SF3">
    <property type="entry name" value="HYDROGENASE MATURATION FACTOR HYPA"/>
    <property type="match status" value="1"/>
</dbReference>
<feature type="binding site" evidence="4">
    <location>
        <position position="90"/>
    </location>
    <ligand>
        <name>Zn(2+)</name>
        <dbReference type="ChEBI" id="CHEBI:29105"/>
    </ligand>
</feature>
<dbReference type="PANTHER" id="PTHR34535">
    <property type="entry name" value="HYDROGENASE MATURATION FACTOR HYPA"/>
    <property type="match status" value="1"/>
</dbReference>
<evidence type="ECO:0000313" key="5">
    <source>
        <dbReference type="EMBL" id="MCI2241331.1"/>
    </source>
</evidence>
<keyword evidence="2 4" id="KW-0479">Metal-binding</keyword>
<evidence type="ECO:0000256" key="4">
    <source>
        <dbReference type="HAMAP-Rule" id="MF_00213"/>
    </source>
</evidence>
<dbReference type="Proteomes" id="UP001430755">
    <property type="component" value="Unassembled WGS sequence"/>
</dbReference>
<feature type="binding site" evidence="4">
    <location>
        <position position="2"/>
    </location>
    <ligand>
        <name>Ni(2+)</name>
        <dbReference type="ChEBI" id="CHEBI:49786"/>
    </ligand>
</feature>
<feature type="binding site" evidence="4">
    <location>
        <position position="93"/>
    </location>
    <ligand>
        <name>Zn(2+)</name>
        <dbReference type="ChEBI" id="CHEBI:29105"/>
    </ligand>
</feature>
<comment type="similarity">
    <text evidence="4">Belongs to the HypA/HybF family.</text>
</comment>
<evidence type="ECO:0000256" key="1">
    <source>
        <dbReference type="ARBA" id="ARBA00022596"/>
    </source>
</evidence>
<dbReference type="Gene3D" id="3.30.2320.80">
    <property type="match status" value="1"/>
</dbReference>
<comment type="caution">
    <text evidence="5">The sequence shown here is derived from an EMBL/GenBank/DDBJ whole genome shotgun (WGS) entry which is preliminary data.</text>
</comment>
<dbReference type="HAMAP" id="MF_00213">
    <property type="entry name" value="HypA_HybF"/>
    <property type="match status" value="1"/>
</dbReference>